<keyword evidence="3" id="KW-0804">Transcription</keyword>
<evidence type="ECO:0000313" key="8">
    <source>
        <dbReference type="Proteomes" id="UP000198688"/>
    </source>
</evidence>
<accession>A0A1H2C5X2</accession>
<feature type="domain" description="HTH tetR-type" evidence="6">
    <location>
        <begin position="6"/>
        <end position="66"/>
    </location>
</feature>
<dbReference type="PRINTS" id="PR00455">
    <property type="entry name" value="HTHTETR"/>
</dbReference>
<dbReference type="Gene3D" id="1.10.10.60">
    <property type="entry name" value="Homeodomain-like"/>
    <property type="match status" value="1"/>
</dbReference>
<dbReference type="AlphaFoldDB" id="A0A1H2C5X2"/>
<feature type="region of interest" description="Disordered" evidence="5">
    <location>
        <begin position="193"/>
        <end position="218"/>
    </location>
</feature>
<dbReference type="SUPFAM" id="SSF48498">
    <property type="entry name" value="Tetracyclin repressor-like, C-terminal domain"/>
    <property type="match status" value="1"/>
</dbReference>
<dbReference type="Gene3D" id="1.10.357.10">
    <property type="entry name" value="Tetracycline Repressor, domain 2"/>
    <property type="match status" value="1"/>
</dbReference>
<dbReference type="InterPro" id="IPR009057">
    <property type="entry name" value="Homeodomain-like_sf"/>
</dbReference>
<dbReference type="InterPro" id="IPR023772">
    <property type="entry name" value="DNA-bd_HTH_TetR-type_CS"/>
</dbReference>
<feature type="compositionally biased region" description="Polar residues" evidence="5">
    <location>
        <begin position="193"/>
        <end position="208"/>
    </location>
</feature>
<dbReference type="OrthoDB" id="9805134at2"/>
<evidence type="ECO:0000256" key="2">
    <source>
        <dbReference type="ARBA" id="ARBA00023125"/>
    </source>
</evidence>
<proteinExistence type="predicted"/>
<dbReference type="Pfam" id="PF00440">
    <property type="entry name" value="TetR_N"/>
    <property type="match status" value="1"/>
</dbReference>
<evidence type="ECO:0000256" key="5">
    <source>
        <dbReference type="SAM" id="MobiDB-lite"/>
    </source>
</evidence>
<sequence length="218" mass="23474">MARLREFDTDRAVEQAMELFWERGYEATSVRHLTERLGVGQGSLYAAFGSKDGLYQAALEHYRDSLASTALGELETGGDVRTVLRAMLLERVRIATVSGGRGCLFVNAAAERLPGDAATGRFVRDAMTASTDALTALLATAAGRGEITTRHDPADLAGFLVTFLNGLLISSKVIPDERVLAGHLEVALSTLERNSSRPPSNHCSRVSPTPSPDSIRRC</sequence>
<dbReference type="EMBL" id="LT629758">
    <property type="protein sequence ID" value="SDT65702.1"/>
    <property type="molecule type" value="Genomic_DNA"/>
</dbReference>
<dbReference type="InterPro" id="IPR036271">
    <property type="entry name" value="Tet_transcr_reg_TetR-rel_C_sf"/>
</dbReference>
<name>A0A1H2C5X2_9ACTN</name>
<dbReference type="GO" id="GO:0003677">
    <property type="term" value="F:DNA binding"/>
    <property type="evidence" value="ECO:0007669"/>
    <property type="project" value="UniProtKB-UniRule"/>
</dbReference>
<keyword evidence="1" id="KW-0805">Transcription regulation</keyword>
<keyword evidence="8" id="KW-1185">Reference proteome</keyword>
<dbReference type="InterPro" id="IPR001647">
    <property type="entry name" value="HTH_TetR"/>
</dbReference>
<evidence type="ECO:0000256" key="3">
    <source>
        <dbReference type="ARBA" id="ARBA00023163"/>
    </source>
</evidence>
<dbReference type="PANTHER" id="PTHR47506:SF1">
    <property type="entry name" value="HTH-TYPE TRANSCRIPTIONAL REGULATOR YJDC"/>
    <property type="match status" value="1"/>
</dbReference>
<evidence type="ECO:0000259" key="6">
    <source>
        <dbReference type="PROSITE" id="PS50977"/>
    </source>
</evidence>
<dbReference type="Proteomes" id="UP000198688">
    <property type="component" value="Chromosome I"/>
</dbReference>
<dbReference type="SUPFAM" id="SSF46689">
    <property type="entry name" value="Homeodomain-like"/>
    <property type="match status" value="1"/>
</dbReference>
<protein>
    <submittedName>
        <fullName evidence="7">Transcriptional regulator, TetR family</fullName>
    </submittedName>
</protein>
<keyword evidence="2 4" id="KW-0238">DNA-binding</keyword>
<reference evidence="7 8" key="1">
    <citation type="submission" date="2016-10" db="EMBL/GenBank/DDBJ databases">
        <authorList>
            <person name="de Groot N.N."/>
        </authorList>
    </citation>
    <scope>NUCLEOTIDE SEQUENCE [LARGE SCALE GENOMIC DNA]</scope>
    <source>
        <strain evidence="7 8">DSM 43941</strain>
    </source>
</reference>
<feature type="DNA-binding region" description="H-T-H motif" evidence="4">
    <location>
        <begin position="29"/>
        <end position="48"/>
    </location>
</feature>
<dbReference type="Pfam" id="PF16925">
    <property type="entry name" value="TetR_C_13"/>
    <property type="match status" value="1"/>
</dbReference>
<dbReference type="PROSITE" id="PS01081">
    <property type="entry name" value="HTH_TETR_1"/>
    <property type="match status" value="1"/>
</dbReference>
<evidence type="ECO:0000256" key="4">
    <source>
        <dbReference type="PROSITE-ProRule" id="PRU00335"/>
    </source>
</evidence>
<evidence type="ECO:0000313" key="7">
    <source>
        <dbReference type="EMBL" id="SDT65702.1"/>
    </source>
</evidence>
<dbReference type="RefSeq" id="WP_092547076.1">
    <property type="nucleotide sequence ID" value="NZ_BOMJ01000014.1"/>
</dbReference>
<dbReference type="PANTHER" id="PTHR47506">
    <property type="entry name" value="TRANSCRIPTIONAL REGULATORY PROTEIN"/>
    <property type="match status" value="1"/>
</dbReference>
<dbReference type="InterPro" id="IPR011075">
    <property type="entry name" value="TetR_C"/>
</dbReference>
<organism evidence="7 8">
    <name type="scientific">Actinoplanes derwentensis</name>
    <dbReference type="NCBI Taxonomy" id="113562"/>
    <lineage>
        <taxon>Bacteria</taxon>
        <taxon>Bacillati</taxon>
        <taxon>Actinomycetota</taxon>
        <taxon>Actinomycetes</taxon>
        <taxon>Micromonosporales</taxon>
        <taxon>Micromonosporaceae</taxon>
        <taxon>Actinoplanes</taxon>
    </lineage>
</organism>
<dbReference type="PROSITE" id="PS50977">
    <property type="entry name" value="HTH_TETR_2"/>
    <property type="match status" value="1"/>
</dbReference>
<evidence type="ECO:0000256" key="1">
    <source>
        <dbReference type="ARBA" id="ARBA00023015"/>
    </source>
</evidence>
<gene>
    <name evidence="7" type="ORF">SAMN04489716_5271</name>
</gene>
<dbReference type="STRING" id="113562.SAMN04489716_5271"/>